<dbReference type="InterPro" id="IPR002934">
    <property type="entry name" value="Polymerase_NTP_transf_dom"/>
</dbReference>
<dbReference type="KEGG" id="din:Selin_0851"/>
<keyword evidence="6 7" id="KW-0511">Multifunctional enzyme</keyword>
<evidence type="ECO:0000256" key="4">
    <source>
        <dbReference type="ARBA" id="ARBA00022801"/>
    </source>
</evidence>
<organism evidence="10 11">
    <name type="scientific">Desulfurispirillum indicum (strain ATCC BAA-1389 / DSM 22839 / S5)</name>
    <dbReference type="NCBI Taxonomy" id="653733"/>
    <lineage>
        <taxon>Bacteria</taxon>
        <taxon>Pseudomonadati</taxon>
        <taxon>Chrysiogenota</taxon>
        <taxon>Chrysiogenia</taxon>
        <taxon>Chrysiogenales</taxon>
        <taxon>Chrysiogenaceae</taxon>
        <taxon>Desulfurispirillum</taxon>
    </lineage>
</organism>
<dbReference type="InterPro" id="IPR002912">
    <property type="entry name" value="ACT_dom"/>
</dbReference>
<dbReference type="Pfam" id="PF01909">
    <property type="entry name" value="NTP_transf_2"/>
    <property type="match status" value="1"/>
</dbReference>
<keyword evidence="5 7" id="KW-0460">Magnesium</keyword>
<dbReference type="EMBL" id="CP002432">
    <property type="protein sequence ID" value="ADU65591.1"/>
    <property type="molecule type" value="Genomic_DNA"/>
</dbReference>
<dbReference type="InterPro" id="IPR010043">
    <property type="entry name" value="UTase/UR"/>
</dbReference>
<dbReference type="OrthoDB" id="9758038at2"/>
<dbReference type="HAMAP" id="MF_00277">
    <property type="entry name" value="PII_uridylyl_transf"/>
    <property type="match status" value="1"/>
</dbReference>
<dbReference type="STRING" id="653733.Selin_0851"/>
<dbReference type="CDD" id="cd05401">
    <property type="entry name" value="NT_GlnE_GlnD_like"/>
    <property type="match status" value="1"/>
</dbReference>
<dbReference type="PANTHER" id="PTHR47320">
    <property type="entry name" value="BIFUNCTIONAL URIDYLYLTRANSFERASE/URIDYLYL-REMOVING ENZYME"/>
    <property type="match status" value="1"/>
</dbReference>
<comment type="domain">
    <text evidence="7">Has four distinct domains: an N-terminal nucleotidyltransferase (NT) domain responsible for UTase activity, a central HD domain that encodes UR activity, and two C-terminal ACT domains that seem to have a role in glutamine sensing.</text>
</comment>
<feature type="domain" description="ACT" evidence="8">
    <location>
        <begin position="828"/>
        <end position="897"/>
    </location>
</feature>
<comment type="caution">
    <text evidence="7">Lacks conserved residue(s) required for the propagation of feature annotation.</text>
</comment>
<comment type="activity regulation">
    <text evidence="7">Uridylyltransferase (UTase) activity is inhibited by glutamine, while glutamine activates uridylyl-removing (UR) activity.</text>
</comment>
<name>E6W2K7_DESIS</name>
<feature type="region of interest" description="Uridylyltransferase" evidence="7">
    <location>
        <begin position="1"/>
        <end position="369"/>
    </location>
</feature>
<evidence type="ECO:0000256" key="5">
    <source>
        <dbReference type="ARBA" id="ARBA00022842"/>
    </source>
</evidence>
<dbReference type="AlphaFoldDB" id="E6W2K7"/>
<reference evidence="10 11" key="1">
    <citation type="submission" date="2010-12" db="EMBL/GenBank/DDBJ databases">
        <title>Complete sequence of Desulfurispirillum indicum S5.</title>
        <authorList>
            <consortium name="US DOE Joint Genome Institute"/>
            <person name="Lucas S."/>
            <person name="Copeland A."/>
            <person name="Lapidus A."/>
            <person name="Cheng J.-F."/>
            <person name="Goodwin L."/>
            <person name="Pitluck S."/>
            <person name="Chertkov O."/>
            <person name="Held B."/>
            <person name="Detter J.C."/>
            <person name="Han C."/>
            <person name="Tapia R."/>
            <person name="Land M."/>
            <person name="Hauser L."/>
            <person name="Kyrpides N."/>
            <person name="Ivanova N."/>
            <person name="Mikhailova N."/>
            <person name="Haggblom M."/>
            <person name="Rauschenbach I."/>
            <person name="Bini E."/>
            <person name="Woyke T."/>
        </authorList>
    </citation>
    <scope>NUCLEOTIDE SEQUENCE [LARGE SCALE GENOMIC DNA]</scope>
    <source>
        <strain evidence="11">ATCC BAA-1389 / DSM 22839 / S5</strain>
    </source>
</reference>
<dbReference type="eggNOG" id="COG2844">
    <property type="taxonomic scope" value="Bacteria"/>
</dbReference>
<dbReference type="PIRSF" id="PIRSF006288">
    <property type="entry name" value="PII_uridyltransf"/>
    <property type="match status" value="1"/>
</dbReference>
<dbReference type="GO" id="GO:0008081">
    <property type="term" value="F:phosphoric diester hydrolase activity"/>
    <property type="evidence" value="ECO:0007669"/>
    <property type="project" value="UniProtKB-UniRule"/>
</dbReference>
<dbReference type="SMART" id="SM00471">
    <property type="entry name" value="HDc"/>
    <property type="match status" value="1"/>
</dbReference>
<dbReference type="Pfam" id="PF08335">
    <property type="entry name" value="GlnD_UR_UTase"/>
    <property type="match status" value="1"/>
</dbReference>
<keyword evidence="11" id="KW-1185">Reference proteome</keyword>
<comment type="similarity">
    <text evidence="7">Belongs to the GlnD family.</text>
</comment>
<keyword evidence="1 7" id="KW-0808">Transferase</keyword>
<gene>
    <name evidence="7" type="primary">glnD</name>
    <name evidence="10" type="ordered locus">Selin_0851</name>
</gene>
<dbReference type="Pfam" id="PF01966">
    <property type="entry name" value="HD"/>
    <property type="match status" value="1"/>
</dbReference>
<dbReference type="GO" id="GO:0008773">
    <property type="term" value="F:[protein-PII] uridylyltransferase activity"/>
    <property type="evidence" value="ECO:0007669"/>
    <property type="project" value="UniProtKB-UniRule"/>
</dbReference>
<dbReference type="FunCoup" id="E6W2K7">
    <property type="interactions" value="228"/>
</dbReference>
<comment type="cofactor">
    <cofactor evidence="7">
        <name>Mg(2+)</name>
        <dbReference type="ChEBI" id="CHEBI:18420"/>
    </cofactor>
</comment>
<keyword evidence="4 7" id="KW-0378">Hydrolase</keyword>
<sequence length="897" mass="103710">MMYRIHADLRNRLDFLLENRLRKLNQDPNYCGASLPNQELMRRSAVVEIFRKFYHFSFHQMRTLHDSGVSADYTVTFHTVLVDVCVQKMWEVVERECERRADGCNVPAIIAVGGYGRGELNPFSDIDLLIVSTHAIDSTVDTLANNLLYMSWDVGLKISHSVRSIDECLQWMSDITVKTALLEARFICGSSAAWEQFDGQVLYRIFHRQTDSFIYQKINEQKQRLEKQSSSLYLLEPNVKEGVGGLRDIHTCVWIARVRYGGMSMAHLEEKLEFGDLKKAREFLWRVRNELHFIANRSQDILTFENQQQISRKFGYRDERSRKRLAVELFMHDYYKCTRRIQAATEQIIYRCTPQKFRRKIFGELLVRALPDGFIQKGNEIAIPARDDFFREDPLRILKLFSLAQRKSLHIPPDAKQTIQKNLGFLTPKLRSSLSANGIFRSILKYTANVSRTLRQMHQCGVLGKWLPEFGTLDCLVQFDRYHVYTTDKHTLKAVEFMELLYQQGCLGNKEIFCRAIAHARKRDLLYMAILLHDVGKGKGGDHSNKGAILAGPVCQRMGFSEAETELIQFLIRHHVLMANISQRRDIADPRTVEIFCGEVDSMEKLANLYLLTCCDIRAVGPKVWTDWKGQLLESLFEAAEHYLRTGQTEKYNVQAVRRMRQHLLEKGVDPFTLQLFDDEYLLLFNDEDILLHSRLIARLRDSAQPLLVSHRVSPETQTADIFITGYDLPGIFSNIAGAILVNELEIISCRVQTFQNGMIFDVFTVYYRDSMLGASVSYWKEVIGYIQNVLLGKRQLELSRSWTRRKTLKKDFSRVFVHNDQSEKYTVVEVFTRDKPGLLYDLTRLLYTLGLTIHSASITTNVEQVVDVFYVSDLKGNKVLSEERIEGIKEQVGGLL</sequence>
<dbReference type="InterPro" id="IPR003607">
    <property type="entry name" value="HD/PDEase_dom"/>
</dbReference>
<dbReference type="HOGENOM" id="CLU_012833_1_0_0"/>
<dbReference type="NCBIfam" id="TIGR01693">
    <property type="entry name" value="UTase_glnD"/>
    <property type="match status" value="1"/>
</dbReference>
<dbReference type="EC" id="2.7.7.59" evidence="7"/>
<dbReference type="SUPFAM" id="SSF81593">
    <property type="entry name" value="Nucleotidyltransferase substrate binding subunit/domain"/>
    <property type="match status" value="1"/>
</dbReference>
<dbReference type="CDD" id="cd00077">
    <property type="entry name" value="HDc"/>
    <property type="match status" value="1"/>
</dbReference>
<accession>E6W2K7</accession>
<dbReference type="PROSITE" id="PS51671">
    <property type="entry name" value="ACT"/>
    <property type="match status" value="1"/>
</dbReference>
<evidence type="ECO:0000256" key="1">
    <source>
        <dbReference type="ARBA" id="ARBA00022679"/>
    </source>
</evidence>
<comment type="function">
    <text evidence="7">Modifies, by uridylylation and deuridylylation, the PII regulatory proteins (GlnB and homologs), in response to the nitrogen status of the cell that GlnD senses through the glutamine level. Under low glutamine levels, catalyzes the conversion of the PII proteins and UTP to PII-UMP and PPi, while under higher glutamine levels, GlnD hydrolyzes PII-UMP to PII and UMP (deuridylylation). Thus, controls uridylylation state and activity of the PII proteins, and plays an important role in the regulation of nitrogen assimilation and metabolism.</text>
</comment>
<evidence type="ECO:0000256" key="3">
    <source>
        <dbReference type="ARBA" id="ARBA00022737"/>
    </source>
</evidence>
<comment type="catalytic activity">
    <reaction evidence="7">
        <text>[protein-PII]-L-tyrosine + UTP = [protein-PII]-uridylyl-L-tyrosine + diphosphate</text>
        <dbReference type="Rhea" id="RHEA:13673"/>
        <dbReference type="Rhea" id="RHEA-COMP:12147"/>
        <dbReference type="Rhea" id="RHEA-COMP:12148"/>
        <dbReference type="ChEBI" id="CHEBI:33019"/>
        <dbReference type="ChEBI" id="CHEBI:46398"/>
        <dbReference type="ChEBI" id="CHEBI:46858"/>
        <dbReference type="ChEBI" id="CHEBI:90602"/>
        <dbReference type="EC" id="2.7.7.59"/>
    </reaction>
</comment>
<dbReference type="InterPro" id="IPR043519">
    <property type="entry name" value="NT_sf"/>
</dbReference>
<dbReference type="InterPro" id="IPR006674">
    <property type="entry name" value="HD_domain"/>
</dbReference>
<protein>
    <recommendedName>
        <fullName evidence="7">Bifunctional uridylyltransferase/uridylyl-removing enzyme</fullName>
        <shortName evidence="7">UTase/UR</shortName>
    </recommendedName>
    <alternativeName>
        <fullName evidence="7">Bifunctional [protein-PII] modification enzyme</fullName>
    </alternativeName>
    <alternativeName>
        <fullName evidence="7">Bifunctional nitrogen sensor protein</fullName>
    </alternativeName>
    <domain>
        <recommendedName>
            <fullName evidence="7">[Protein-PII] uridylyltransferase</fullName>
            <shortName evidence="7">PII uridylyltransferase</shortName>
            <shortName evidence="7">UTase</shortName>
            <ecNumber evidence="7">2.7.7.59</ecNumber>
        </recommendedName>
    </domain>
    <domain>
        <recommendedName>
            <fullName evidence="7">[Protein-PII]-UMP uridylyl-removing enzyme</fullName>
            <shortName evidence="7">UR</shortName>
            <ecNumber evidence="7">3.1.4.-</ecNumber>
        </recommendedName>
    </domain>
</protein>
<dbReference type="SUPFAM" id="SSF81891">
    <property type="entry name" value="Poly A polymerase C-terminal region-like"/>
    <property type="match status" value="1"/>
</dbReference>
<dbReference type="Proteomes" id="UP000002572">
    <property type="component" value="Chromosome"/>
</dbReference>
<dbReference type="CDD" id="cd04899">
    <property type="entry name" value="ACT_ACR-UUR-like_2"/>
    <property type="match status" value="1"/>
</dbReference>
<evidence type="ECO:0000259" key="8">
    <source>
        <dbReference type="PROSITE" id="PS51671"/>
    </source>
</evidence>
<evidence type="ECO:0000256" key="7">
    <source>
        <dbReference type="HAMAP-Rule" id="MF_00277"/>
    </source>
</evidence>
<dbReference type="SUPFAM" id="SSF81301">
    <property type="entry name" value="Nucleotidyltransferase"/>
    <property type="match status" value="1"/>
</dbReference>
<proteinExistence type="inferred from homology"/>
<dbReference type="InterPro" id="IPR045865">
    <property type="entry name" value="ACT-like_dom_sf"/>
</dbReference>
<evidence type="ECO:0000256" key="2">
    <source>
        <dbReference type="ARBA" id="ARBA00022695"/>
    </source>
</evidence>
<dbReference type="Gene3D" id="1.10.3090.10">
    <property type="entry name" value="cca-adding enzyme, domain 2"/>
    <property type="match status" value="1"/>
</dbReference>
<dbReference type="Gene3D" id="3.30.460.10">
    <property type="entry name" value="Beta Polymerase, domain 2"/>
    <property type="match status" value="1"/>
</dbReference>
<evidence type="ECO:0000313" key="11">
    <source>
        <dbReference type="Proteomes" id="UP000002572"/>
    </source>
</evidence>
<evidence type="ECO:0000256" key="6">
    <source>
        <dbReference type="ARBA" id="ARBA00023268"/>
    </source>
</evidence>
<dbReference type="InParanoid" id="E6W2K7"/>
<keyword evidence="3" id="KW-0677">Repeat</keyword>
<dbReference type="EC" id="3.1.4.-" evidence="7"/>
<dbReference type="SUPFAM" id="SSF55021">
    <property type="entry name" value="ACT-like"/>
    <property type="match status" value="1"/>
</dbReference>
<comment type="catalytic activity">
    <reaction evidence="7">
        <text>[protein-PII]-uridylyl-L-tyrosine + H2O = [protein-PII]-L-tyrosine + UMP + H(+)</text>
        <dbReference type="Rhea" id="RHEA:48600"/>
        <dbReference type="Rhea" id="RHEA-COMP:12147"/>
        <dbReference type="Rhea" id="RHEA-COMP:12148"/>
        <dbReference type="ChEBI" id="CHEBI:15377"/>
        <dbReference type="ChEBI" id="CHEBI:15378"/>
        <dbReference type="ChEBI" id="CHEBI:46858"/>
        <dbReference type="ChEBI" id="CHEBI:57865"/>
        <dbReference type="ChEBI" id="CHEBI:90602"/>
    </reaction>
</comment>
<evidence type="ECO:0000259" key="9">
    <source>
        <dbReference type="PROSITE" id="PS51831"/>
    </source>
</evidence>
<keyword evidence="2 7" id="KW-0548">Nucleotidyltransferase</keyword>
<dbReference type="PROSITE" id="PS51831">
    <property type="entry name" value="HD"/>
    <property type="match status" value="1"/>
</dbReference>
<evidence type="ECO:0000313" key="10">
    <source>
        <dbReference type="EMBL" id="ADU65591.1"/>
    </source>
</evidence>
<dbReference type="GO" id="GO:0006808">
    <property type="term" value="P:regulation of nitrogen utilization"/>
    <property type="evidence" value="ECO:0007669"/>
    <property type="project" value="UniProtKB-UniRule"/>
</dbReference>
<dbReference type="RefSeq" id="WP_013505477.1">
    <property type="nucleotide sequence ID" value="NC_014836.1"/>
</dbReference>
<dbReference type="PANTHER" id="PTHR47320:SF1">
    <property type="entry name" value="BIFUNCTIONAL URIDYLYLTRANSFERASE_URIDYLYL-REMOVING ENZYME"/>
    <property type="match status" value="1"/>
</dbReference>
<dbReference type="InterPro" id="IPR013546">
    <property type="entry name" value="PII_UdlTrfase/GS_AdlTrfase"/>
</dbReference>
<feature type="domain" description="HD" evidence="9">
    <location>
        <begin position="507"/>
        <end position="609"/>
    </location>
</feature>